<dbReference type="Proteomes" id="UP000809273">
    <property type="component" value="Unassembled WGS sequence"/>
</dbReference>
<name>A0A9D8KHM0_9DELT</name>
<dbReference type="EMBL" id="JAFGIX010000086">
    <property type="protein sequence ID" value="MBN1574657.1"/>
    <property type="molecule type" value="Genomic_DNA"/>
</dbReference>
<proteinExistence type="predicted"/>
<organism evidence="1 2">
    <name type="scientific">Candidatus Zymogenus saltonus</name>
    <dbReference type="NCBI Taxonomy" id="2844893"/>
    <lineage>
        <taxon>Bacteria</taxon>
        <taxon>Deltaproteobacteria</taxon>
        <taxon>Candidatus Zymogenia</taxon>
        <taxon>Candidatus Zymogeniales</taxon>
        <taxon>Candidatus Zymogenaceae</taxon>
        <taxon>Candidatus Zymogenus</taxon>
    </lineage>
</organism>
<reference evidence="1" key="1">
    <citation type="journal article" date="2021" name="Environ. Microbiol.">
        <title>Genomic characterization of three novel Desulfobacterota classes expand the metabolic and phylogenetic diversity of the phylum.</title>
        <authorList>
            <person name="Murphy C.L."/>
            <person name="Biggerstaff J."/>
            <person name="Eichhorn A."/>
            <person name="Ewing E."/>
            <person name="Shahan R."/>
            <person name="Soriano D."/>
            <person name="Stewart S."/>
            <person name="VanMol K."/>
            <person name="Walker R."/>
            <person name="Walters P."/>
            <person name="Elshahed M.S."/>
            <person name="Youssef N.H."/>
        </authorList>
    </citation>
    <scope>NUCLEOTIDE SEQUENCE</scope>
    <source>
        <strain evidence="1">Zod_Metabat.24</strain>
    </source>
</reference>
<accession>A0A9D8KHM0</accession>
<reference evidence="1" key="2">
    <citation type="submission" date="2021-01" db="EMBL/GenBank/DDBJ databases">
        <authorList>
            <person name="Hahn C.R."/>
            <person name="Youssef N.H."/>
            <person name="Elshahed M."/>
        </authorList>
    </citation>
    <scope>NUCLEOTIDE SEQUENCE</scope>
    <source>
        <strain evidence="1">Zod_Metabat.24</strain>
    </source>
</reference>
<dbReference type="AlphaFoldDB" id="A0A9D8KHM0"/>
<protein>
    <recommendedName>
        <fullName evidence="3">SCP2 domain-containing protein</fullName>
    </recommendedName>
</protein>
<comment type="caution">
    <text evidence="1">The sequence shown here is derived from an EMBL/GenBank/DDBJ whole genome shotgun (WGS) entry which is preliminary data.</text>
</comment>
<gene>
    <name evidence="1" type="ORF">JW984_15780</name>
</gene>
<sequence>MSENLVKARLFLYAILPLFEEIAKKDKDAKKILKGLNGVIQFSAPEDLAAQVEFVNDGIVVTPGKEKKSTVSLVFISHKVVSNMLAKKGFGIPLPVKGLLKLGLTKKFEKIGDILDNYMNEKNPKGEEKDLIATLLLYAAVMGAAQVGQADKSMADVVKKIPDGIAHVEIKDGANSGPSVYIVKKGKDFKAVKGRPDDYNAYLGFKNFDIAYAMFTNQLDLMAAVALGDIELSGSLAIIEQLAFLMEKAGAYLE</sequence>
<evidence type="ECO:0000313" key="2">
    <source>
        <dbReference type="Proteomes" id="UP000809273"/>
    </source>
</evidence>
<evidence type="ECO:0008006" key="3">
    <source>
        <dbReference type="Google" id="ProtNLM"/>
    </source>
</evidence>
<evidence type="ECO:0000313" key="1">
    <source>
        <dbReference type="EMBL" id="MBN1574657.1"/>
    </source>
</evidence>